<feature type="transmembrane region" description="Helical" evidence="9">
    <location>
        <begin position="375"/>
        <end position="394"/>
    </location>
</feature>
<dbReference type="EMBL" id="CADCTU010000212">
    <property type="protein sequence ID" value="CAA9302769.1"/>
    <property type="molecule type" value="Genomic_DNA"/>
</dbReference>
<evidence type="ECO:0000256" key="2">
    <source>
        <dbReference type="ARBA" id="ARBA00022448"/>
    </source>
</evidence>
<feature type="transmembrane region" description="Helical" evidence="9">
    <location>
        <begin position="33"/>
        <end position="52"/>
    </location>
</feature>
<protein>
    <submittedName>
        <fullName evidence="11">Sodium/hydrogen exchanger</fullName>
    </submittedName>
</protein>
<feature type="domain" description="Cation/H+ exchanger transmembrane" evidence="10">
    <location>
        <begin position="15"/>
        <end position="269"/>
    </location>
</feature>
<keyword evidence="3" id="KW-0050">Antiport</keyword>
<evidence type="ECO:0000256" key="8">
    <source>
        <dbReference type="ARBA" id="ARBA00023136"/>
    </source>
</evidence>
<evidence type="ECO:0000313" key="11">
    <source>
        <dbReference type="EMBL" id="CAA9302769.1"/>
    </source>
</evidence>
<evidence type="ECO:0000256" key="5">
    <source>
        <dbReference type="ARBA" id="ARBA00022692"/>
    </source>
</evidence>
<accession>A0A6J4KDE8</accession>
<keyword evidence="4" id="KW-1003">Cell membrane</keyword>
<evidence type="ECO:0000256" key="3">
    <source>
        <dbReference type="ARBA" id="ARBA00022449"/>
    </source>
</evidence>
<evidence type="ECO:0000259" key="10">
    <source>
        <dbReference type="Pfam" id="PF00999"/>
    </source>
</evidence>
<feature type="transmembrane region" description="Helical" evidence="9">
    <location>
        <begin position="343"/>
        <end position="363"/>
    </location>
</feature>
<dbReference type="PANTHER" id="PTHR32507:SF8">
    <property type="entry name" value="CNH1P"/>
    <property type="match status" value="1"/>
</dbReference>
<evidence type="ECO:0000256" key="7">
    <source>
        <dbReference type="ARBA" id="ARBA00023065"/>
    </source>
</evidence>
<keyword evidence="5 9" id="KW-0812">Transmembrane</keyword>
<proteinExistence type="predicted"/>
<keyword evidence="2" id="KW-0813">Transport</keyword>
<keyword evidence="7" id="KW-0406">Ion transport</keyword>
<dbReference type="Gene3D" id="1.20.1530.20">
    <property type="match status" value="1"/>
</dbReference>
<dbReference type="GO" id="GO:1902600">
    <property type="term" value="P:proton transmembrane transport"/>
    <property type="evidence" value="ECO:0007669"/>
    <property type="project" value="InterPro"/>
</dbReference>
<dbReference type="PANTHER" id="PTHR32507">
    <property type="entry name" value="NA(+)/H(+) ANTIPORTER 1"/>
    <property type="match status" value="1"/>
</dbReference>
<gene>
    <name evidence="11" type="ORF">AVDCRST_MAG11-952</name>
</gene>
<keyword evidence="6 9" id="KW-1133">Transmembrane helix</keyword>
<evidence type="ECO:0000256" key="4">
    <source>
        <dbReference type="ARBA" id="ARBA00022475"/>
    </source>
</evidence>
<dbReference type="InterPro" id="IPR006153">
    <property type="entry name" value="Cation/H_exchanger_TM"/>
</dbReference>
<feature type="transmembrane region" description="Helical" evidence="9">
    <location>
        <begin position="101"/>
        <end position="130"/>
    </location>
</feature>
<feature type="transmembrane region" description="Helical" evidence="9">
    <location>
        <begin position="6"/>
        <end position="24"/>
    </location>
</feature>
<dbReference type="AlphaFoldDB" id="A0A6J4KDE8"/>
<name>A0A6J4KDE8_9BACT</name>
<dbReference type="GO" id="GO:0005886">
    <property type="term" value="C:plasma membrane"/>
    <property type="evidence" value="ECO:0007669"/>
    <property type="project" value="UniProtKB-SubCell"/>
</dbReference>
<dbReference type="InterPro" id="IPR038770">
    <property type="entry name" value="Na+/solute_symporter_sf"/>
</dbReference>
<evidence type="ECO:0000256" key="6">
    <source>
        <dbReference type="ARBA" id="ARBA00022989"/>
    </source>
</evidence>
<dbReference type="Pfam" id="PF00999">
    <property type="entry name" value="Na_H_Exchanger"/>
    <property type="match status" value="1"/>
</dbReference>
<comment type="subcellular location">
    <subcellularLocation>
        <location evidence="1">Cell membrane</location>
        <topology evidence="1">Multi-pass membrane protein</topology>
    </subcellularLocation>
</comment>
<evidence type="ECO:0000256" key="1">
    <source>
        <dbReference type="ARBA" id="ARBA00004651"/>
    </source>
</evidence>
<keyword evidence="8 9" id="KW-0472">Membrane</keyword>
<organism evidence="11">
    <name type="scientific">uncultured Gemmatimonadaceae bacterium</name>
    <dbReference type="NCBI Taxonomy" id="246130"/>
    <lineage>
        <taxon>Bacteria</taxon>
        <taxon>Pseudomonadati</taxon>
        <taxon>Gemmatimonadota</taxon>
        <taxon>Gemmatimonadia</taxon>
        <taxon>Gemmatimonadales</taxon>
        <taxon>Gemmatimonadaceae</taxon>
        <taxon>environmental samples</taxon>
    </lineage>
</organism>
<feature type="transmembrane region" description="Helical" evidence="9">
    <location>
        <begin position="239"/>
        <end position="263"/>
    </location>
</feature>
<reference evidence="11" key="1">
    <citation type="submission" date="2020-02" db="EMBL/GenBank/DDBJ databases">
        <authorList>
            <person name="Meier V. D."/>
        </authorList>
    </citation>
    <scope>NUCLEOTIDE SEQUENCE</scope>
    <source>
        <strain evidence="11">AVDCRST_MAG11</strain>
    </source>
</reference>
<feature type="transmembrane region" description="Helical" evidence="9">
    <location>
        <begin position="406"/>
        <end position="429"/>
    </location>
</feature>
<dbReference type="GO" id="GO:0015297">
    <property type="term" value="F:antiporter activity"/>
    <property type="evidence" value="ECO:0007669"/>
    <property type="project" value="UniProtKB-KW"/>
</dbReference>
<evidence type="ECO:0000256" key="9">
    <source>
        <dbReference type="SAM" id="Phobius"/>
    </source>
</evidence>
<sequence>MVGTIWFLIVGALLVVMALGESVLHRLPLSTSMLYLAVGFVLGPGGFAFVYIDPLERAAVLERVTEVAVLVSLFSAGLKLRVPWSDRRWLTPIRLATGSMVITVALVAALGVVGLGLPLGAAIVLGAVLAPTDPVLASDVQVESATDRDRLRFSLTGEAGMNDGTAFPFVMLGLGLLGLHELGDWGWRWVAVDLVWAVVAGLGVGWGLGTLVGLLVLYLRRVHQEAVGSDDFLALGLIALSYGAALLVKGYGFLAVFAAGLALRHIERRAAERAGGANAPPPELDAAAAEGKKEEIATAPETAPAYMAEAALGFAEQLDRIGEVAVVLLVGTMLSESTLSADALWFVPLLFFVVRPIAVAIGAPMGAAPPIQRTLTMWFGIRGIGSIYYLAYAIAHGMPEEPARRITALVLSTVAASALLHGITVTPLMRRYAQTMRAEGAADARG</sequence>
<feature type="transmembrane region" description="Helical" evidence="9">
    <location>
        <begin position="194"/>
        <end position="219"/>
    </location>
</feature>